<dbReference type="RefSeq" id="WP_216799260.1">
    <property type="nucleotide sequence ID" value="NZ_CP076723.1"/>
</dbReference>
<evidence type="ECO:0000313" key="6">
    <source>
        <dbReference type="EMBL" id="QWV92455.1"/>
    </source>
</evidence>
<gene>
    <name evidence="6" type="ORF">KP004_14765</name>
</gene>
<dbReference type="SMART" id="SM00382">
    <property type="entry name" value="AAA"/>
    <property type="match status" value="1"/>
</dbReference>
<keyword evidence="7" id="KW-1185">Reference proteome</keyword>
<protein>
    <submittedName>
        <fullName evidence="6">ABC transporter ATP-binding protein</fullName>
    </submittedName>
</protein>
<feature type="domain" description="ABC transporter" evidence="5">
    <location>
        <begin position="6"/>
        <end position="247"/>
    </location>
</feature>
<evidence type="ECO:0000256" key="1">
    <source>
        <dbReference type="ARBA" id="ARBA00005417"/>
    </source>
</evidence>
<accession>A0ABX8J280</accession>
<dbReference type="Proteomes" id="UP000683557">
    <property type="component" value="Chromosome"/>
</dbReference>
<dbReference type="InterPro" id="IPR015860">
    <property type="entry name" value="ABC_transpr_TagH-like"/>
</dbReference>
<dbReference type="InterPro" id="IPR017871">
    <property type="entry name" value="ABC_transporter-like_CS"/>
</dbReference>
<dbReference type="CDD" id="cd03220">
    <property type="entry name" value="ABC_KpsT_Wzt"/>
    <property type="match status" value="1"/>
</dbReference>
<keyword evidence="3" id="KW-0547">Nucleotide-binding</keyword>
<comment type="similarity">
    <text evidence="1">Belongs to the ABC transporter superfamily.</text>
</comment>
<keyword evidence="4 6" id="KW-0067">ATP-binding</keyword>
<evidence type="ECO:0000256" key="4">
    <source>
        <dbReference type="ARBA" id="ARBA00022840"/>
    </source>
</evidence>
<dbReference type="PROSITE" id="PS50893">
    <property type="entry name" value="ABC_TRANSPORTER_2"/>
    <property type="match status" value="1"/>
</dbReference>
<evidence type="ECO:0000313" key="7">
    <source>
        <dbReference type="Proteomes" id="UP000683557"/>
    </source>
</evidence>
<dbReference type="PROSITE" id="PS00211">
    <property type="entry name" value="ABC_TRANSPORTER_1"/>
    <property type="match status" value="1"/>
</dbReference>
<organism evidence="6 7">
    <name type="scientific">Geomonas oryzisoli</name>
    <dbReference type="NCBI Taxonomy" id="2847992"/>
    <lineage>
        <taxon>Bacteria</taxon>
        <taxon>Pseudomonadati</taxon>
        <taxon>Thermodesulfobacteriota</taxon>
        <taxon>Desulfuromonadia</taxon>
        <taxon>Geobacterales</taxon>
        <taxon>Geobacteraceae</taxon>
        <taxon>Geomonas</taxon>
    </lineage>
</organism>
<dbReference type="InterPro" id="IPR050683">
    <property type="entry name" value="Bact_Polysacc_Export_ATP-bd"/>
</dbReference>
<proteinExistence type="inferred from homology"/>
<name>A0ABX8J280_9BACT</name>
<dbReference type="GO" id="GO:0005524">
    <property type="term" value="F:ATP binding"/>
    <property type="evidence" value="ECO:0007669"/>
    <property type="project" value="UniProtKB-KW"/>
</dbReference>
<evidence type="ECO:0000256" key="2">
    <source>
        <dbReference type="ARBA" id="ARBA00022448"/>
    </source>
</evidence>
<dbReference type="InterPro" id="IPR029439">
    <property type="entry name" value="Wzt_C"/>
</dbReference>
<reference evidence="6 7" key="1">
    <citation type="submission" date="2021-06" db="EMBL/GenBank/DDBJ databases">
        <title>Gemonas diversity in paddy soil.</title>
        <authorList>
            <person name="Liu G."/>
        </authorList>
    </citation>
    <scope>NUCLEOTIDE SEQUENCE [LARGE SCALE GENOMIC DNA]</scope>
    <source>
        <strain evidence="6 7">RG10</strain>
    </source>
</reference>
<sequence>MPNAAIKLQDISKTYKLYDSQLHRLKEALNPLRKKYHHIFYAINGVSITINKGEVIGIIGKNGSGKSTLLKIITGVLTPTTGTVEVQGKVSALLELGAGFNPELTGLENIYFNGTLTGQSKEEIDQNLDQILSFADIGDFIHQPVKNYSSGMFVRLAFAVAINVAPDILIVDEALSVGDIRFQRKCFSVIDNLRSNGKTILFVSHALETVNTFCNRAILIDDGRILEQGPPKLITRLFQKMMLGEHFAGDSLAKYNSNEGATKALNNDRKAIIALAQAKLNINTTGKKAEIIDYGIVDSSGQKVTALRSGEKYTIYSRVLIHQDLDKIHLGYPIKNVQGLMLFGVNSYIKRLKISPQQAGNVIEGRVAVTMWLAPGNYFLSFRAGHIDETYDELADAVHFVVTGDCEVLPGSVVNLDAKMDIANIL</sequence>
<dbReference type="InterPro" id="IPR003593">
    <property type="entry name" value="AAA+_ATPase"/>
</dbReference>
<dbReference type="CDD" id="cd10147">
    <property type="entry name" value="Wzt_C-like"/>
    <property type="match status" value="1"/>
</dbReference>
<dbReference type="EMBL" id="CP076723">
    <property type="protein sequence ID" value="QWV92455.1"/>
    <property type="molecule type" value="Genomic_DNA"/>
</dbReference>
<dbReference type="PANTHER" id="PTHR46743">
    <property type="entry name" value="TEICHOIC ACIDS EXPORT ATP-BINDING PROTEIN TAGH"/>
    <property type="match status" value="1"/>
</dbReference>
<dbReference type="Pfam" id="PF00005">
    <property type="entry name" value="ABC_tran"/>
    <property type="match status" value="1"/>
</dbReference>
<dbReference type="Pfam" id="PF14524">
    <property type="entry name" value="Wzt_C"/>
    <property type="match status" value="1"/>
</dbReference>
<keyword evidence="2" id="KW-0813">Transport</keyword>
<dbReference type="InterPro" id="IPR003439">
    <property type="entry name" value="ABC_transporter-like_ATP-bd"/>
</dbReference>
<evidence type="ECO:0000259" key="5">
    <source>
        <dbReference type="PROSITE" id="PS50893"/>
    </source>
</evidence>
<dbReference type="PANTHER" id="PTHR46743:SF2">
    <property type="entry name" value="TEICHOIC ACIDS EXPORT ATP-BINDING PROTEIN TAGH"/>
    <property type="match status" value="1"/>
</dbReference>
<evidence type="ECO:0000256" key="3">
    <source>
        <dbReference type="ARBA" id="ARBA00022741"/>
    </source>
</evidence>